<keyword evidence="2" id="KW-1185">Reference proteome</keyword>
<dbReference type="Pfam" id="PF18963">
    <property type="entry name" value="DUF5703"/>
    <property type="match status" value="1"/>
</dbReference>
<dbReference type="EMBL" id="JBHSIM010000017">
    <property type="protein sequence ID" value="MFC4832329.1"/>
    <property type="molecule type" value="Genomic_DNA"/>
</dbReference>
<organism evidence="1 2">
    <name type="scientific">Actinomycetospora chibensis</name>
    <dbReference type="NCBI Taxonomy" id="663606"/>
    <lineage>
        <taxon>Bacteria</taxon>
        <taxon>Bacillati</taxon>
        <taxon>Actinomycetota</taxon>
        <taxon>Actinomycetes</taxon>
        <taxon>Pseudonocardiales</taxon>
        <taxon>Pseudonocardiaceae</taxon>
        <taxon>Actinomycetospora</taxon>
    </lineage>
</organism>
<dbReference type="Proteomes" id="UP001595909">
    <property type="component" value="Unassembled WGS sequence"/>
</dbReference>
<evidence type="ECO:0000313" key="2">
    <source>
        <dbReference type="Proteomes" id="UP001595909"/>
    </source>
</evidence>
<reference evidence="2" key="1">
    <citation type="journal article" date="2019" name="Int. J. Syst. Evol. Microbiol.">
        <title>The Global Catalogue of Microorganisms (GCM) 10K type strain sequencing project: providing services to taxonomists for standard genome sequencing and annotation.</title>
        <authorList>
            <consortium name="The Broad Institute Genomics Platform"/>
            <consortium name="The Broad Institute Genome Sequencing Center for Infectious Disease"/>
            <person name="Wu L."/>
            <person name="Ma J."/>
        </authorList>
    </citation>
    <scope>NUCLEOTIDE SEQUENCE [LARGE SCALE GENOMIC DNA]</scope>
    <source>
        <strain evidence="2">CCUG 50347</strain>
    </source>
</reference>
<sequence length="80" mass="8767">MNDAGDEGALIGAPVVDGDWEYQPVRLPPDITRISATVQLGIRAEFGGWELARTLLYSDGTRKVWLRRKVSRALQAGLAT</sequence>
<proteinExistence type="predicted"/>
<dbReference type="InterPro" id="IPR043758">
    <property type="entry name" value="DUF5703"/>
</dbReference>
<comment type="caution">
    <text evidence="1">The sequence shown here is derived from an EMBL/GenBank/DDBJ whole genome shotgun (WGS) entry which is preliminary data.</text>
</comment>
<gene>
    <name evidence="1" type="ORF">ACFPEL_07905</name>
</gene>
<name>A0ABV9RFK3_9PSEU</name>
<dbReference type="RefSeq" id="WP_274190422.1">
    <property type="nucleotide sequence ID" value="NZ_BAABHN010000017.1"/>
</dbReference>
<protein>
    <submittedName>
        <fullName evidence="1">DUF5703 family protein</fullName>
    </submittedName>
</protein>
<evidence type="ECO:0000313" key="1">
    <source>
        <dbReference type="EMBL" id="MFC4832329.1"/>
    </source>
</evidence>
<accession>A0ABV9RFK3</accession>